<dbReference type="OrthoDB" id="1709213at2759"/>
<dbReference type="InterPro" id="IPR043502">
    <property type="entry name" value="DNA/RNA_pol_sf"/>
</dbReference>
<keyword evidence="2" id="KW-1185">Reference proteome</keyword>
<dbReference type="EMBL" id="QJKJ01011243">
    <property type="protein sequence ID" value="RDX71678.1"/>
    <property type="molecule type" value="Genomic_DNA"/>
</dbReference>
<dbReference type="AlphaFoldDB" id="A0A371F061"/>
<proteinExistence type="predicted"/>
<comment type="caution">
    <text evidence="1">The sequence shown here is derived from an EMBL/GenBank/DDBJ whole genome shotgun (WGS) entry which is preliminary data.</text>
</comment>
<feature type="non-terminal residue" evidence="1">
    <location>
        <position position="1"/>
    </location>
</feature>
<dbReference type="Gene3D" id="3.30.70.270">
    <property type="match status" value="1"/>
</dbReference>
<evidence type="ECO:0000313" key="1">
    <source>
        <dbReference type="EMBL" id="RDX71678.1"/>
    </source>
</evidence>
<dbReference type="SUPFAM" id="SSF56672">
    <property type="entry name" value="DNA/RNA polymerases"/>
    <property type="match status" value="1"/>
</dbReference>
<dbReference type="Proteomes" id="UP000257109">
    <property type="component" value="Unassembled WGS sequence"/>
</dbReference>
<sequence length="152" mass="16918">MINIFSNLLEDCIEVFMDNFIVYVVSFEACLENVSRVLTRCIETNLMLNFEKCYCMVTEGVILGHLVSNRGIEVDKAKVDIITSLSNPTSMWEVCSFPGHADHPAFAQAASERCGLHLWLVLHGGLPRVEEVIYHNIDSLGTELGVSVQANV</sequence>
<gene>
    <name evidence="1" type="primary">pol</name>
    <name evidence="1" type="ORF">CR513_48955</name>
</gene>
<accession>A0A371F061</accession>
<evidence type="ECO:0000313" key="2">
    <source>
        <dbReference type="Proteomes" id="UP000257109"/>
    </source>
</evidence>
<protein>
    <submittedName>
        <fullName evidence="1">Retrovirus-related Pol polyprotein</fullName>
    </submittedName>
</protein>
<dbReference type="InterPro" id="IPR043128">
    <property type="entry name" value="Rev_trsase/Diguanyl_cyclase"/>
</dbReference>
<organism evidence="1 2">
    <name type="scientific">Mucuna pruriens</name>
    <name type="common">Velvet bean</name>
    <name type="synonym">Dolichos pruriens</name>
    <dbReference type="NCBI Taxonomy" id="157652"/>
    <lineage>
        <taxon>Eukaryota</taxon>
        <taxon>Viridiplantae</taxon>
        <taxon>Streptophyta</taxon>
        <taxon>Embryophyta</taxon>
        <taxon>Tracheophyta</taxon>
        <taxon>Spermatophyta</taxon>
        <taxon>Magnoliopsida</taxon>
        <taxon>eudicotyledons</taxon>
        <taxon>Gunneridae</taxon>
        <taxon>Pentapetalae</taxon>
        <taxon>rosids</taxon>
        <taxon>fabids</taxon>
        <taxon>Fabales</taxon>
        <taxon>Fabaceae</taxon>
        <taxon>Papilionoideae</taxon>
        <taxon>50 kb inversion clade</taxon>
        <taxon>NPAAA clade</taxon>
        <taxon>indigoferoid/millettioid clade</taxon>
        <taxon>Phaseoleae</taxon>
        <taxon>Mucuna</taxon>
    </lineage>
</organism>
<name>A0A371F061_MUCPR</name>
<reference evidence="1" key="1">
    <citation type="submission" date="2018-05" db="EMBL/GenBank/DDBJ databases">
        <title>Draft genome of Mucuna pruriens seed.</title>
        <authorList>
            <person name="Nnadi N.E."/>
            <person name="Vos R."/>
            <person name="Hasami M.H."/>
            <person name="Devisetty U.K."/>
            <person name="Aguiy J.C."/>
        </authorList>
    </citation>
    <scope>NUCLEOTIDE SEQUENCE [LARGE SCALE GENOMIC DNA]</scope>
    <source>
        <strain evidence="1">JCA_2017</strain>
    </source>
</reference>